<evidence type="ECO:0000313" key="9">
    <source>
        <dbReference type="Proteomes" id="UP000029120"/>
    </source>
</evidence>
<dbReference type="PANTHER" id="PTHR23070">
    <property type="entry name" value="BCS1 AAA-TYPE ATPASE"/>
    <property type="match status" value="1"/>
</dbReference>
<dbReference type="GO" id="GO:0016887">
    <property type="term" value="F:ATP hydrolysis activity"/>
    <property type="evidence" value="ECO:0007669"/>
    <property type="project" value="InterPro"/>
</dbReference>
<dbReference type="eggNOG" id="KOG0743">
    <property type="taxonomic scope" value="Eukaryota"/>
</dbReference>
<sequence>MMIKPVFEITIPPPLQNYIISFIKYYFDSNPSTLTLIIDNEIKNGMCNELYAAAQVYVSTKINRDAAKLRISRDRSEKNVNLYLNVGEVVSDVYQGINLKWRFLVNTKKSTDFGKILKGIPHQECFELSFEKKHRDLVLNSYIPYVESKAKVINDERKILKMYSYCNVTLKWISVNLEHPPTFDTMAMNDELKRSVMGDLDRFIKRQDLYKRVGKPWKRGYLLYGPPGTGKTRLVVAMANYLKLDIYDLQLASVKGEADLRRSLLGTTNNSILLVEDIDCSVDLPSRLKPMTYDDSKGQAALTLSGLLNCIGGLWSSCGDKRIVIFTTNKERLDPALLRPGRVDMHIYMGHCCFNGFKTLAFNYFGLSHDDSHHLYPEIKRLINGPVLTPAQVAQELMKNEDVDVALEGLVRVLKRTRLQEKYDDECRNNMEKLEEGEEA</sequence>
<gene>
    <name evidence="8" type="ordered locus">AALP_Aa8g189900</name>
</gene>
<dbReference type="OrthoDB" id="10251412at2759"/>
<dbReference type="InterPro" id="IPR025753">
    <property type="entry name" value="AAA_N_dom"/>
</dbReference>
<dbReference type="EMBL" id="CM002876">
    <property type="protein sequence ID" value="KFK26000.1"/>
    <property type="molecule type" value="Genomic_DNA"/>
</dbReference>
<dbReference type="CDD" id="cd19510">
    <property type="entry name" value="RecA-like_BCS1"/>
    <property type="match status" value="1"/>
</dbReference>
<protein>
    <recommendedName>
        <fullName evidence="7">AAA+ ATPase domain-containing protein</fullName>
    </recommendedName>
</protein>
<dbReference type="InterPro" id="IPR058017">
    <property type="entry name" value="At3g28540-like_C"/>
</dbReference>
<dbReference type="OMA" id="PERKYIE"/>
<comment type="similarity">
    <text evidence="2">Belongs to the AAA ATPase family. BCS1 subfamily.</text>
</comment>
<dbReference type="Proteomes" id="UP000029120">
    <property type="component" value="Chromosome 8"/>
</dbReference>
<keyword evidence="5" id="KW-0460">Magnesium</keyword>
<organism evidence="8 9">
    <name type="scientific">Arabis alpina</name>
    <name type="common">Alpine rock-cress</name>
    <dbReference type="NCBI Taxonomy" id="50452"/>
    <lineage>
        <taxon>Eukaryota</taxon>
        <taxon>Viridiplantae</taxon>
        <taxon>Streptophyta</taxon>
        <taxon>Embryophyta</taxon>
        <taxon>Tracheophyta</taxon>
        <taxon>Spermatophyta</taxon>
        <taxon>Magnoliopsida</taxon>
        <taxon>eudicotyledons</taxon>
        <taxon>Gunneridae</taxon>
        <taxon>Pentapetalae</taxon>
        <taxon>rosids</taxon>
        <taxon>malvids</taxon>
        <taxon>Brassicales</taxon>
        <taxon>Brassicaceae</taxon>
        <taxon>Arabideae</taxon>
        <taxon>Arabis</taxon>
    </lineage>
</organism>
<keyword evidence="9" id="KW-1185">Reference proteome</keyword>
<evidence type="ECO:0000256" key="1">
    <source>
        <dbReference type="ARBA" id="ARBA00001946"/>
    </source>
</evidence>
<dbReference type="GO" id="GO:0006950">
    <property type="term" value="P:response to stress"/>
    <property type="evidence" value="ECO:0007669"/>
    <property type="project" value="UniProtKB-ARBA"/>
</dbReference>
<keyword evidence="3" id="KW-0378">Hydrolase</keyword>
<keyword evidence="4" id="KW-0547">Nucleotide-binding</keyword>
<dbReference type="InterPro" id="IPR027417">
    <property type="entry name" value="P-loop_NTPase"/>
</dbReference>
<evidence type="ECO:0000256" key="4">
    <source>
        <dbReference type="ARBA" id="ARBA00022840"/>
    </source>
</evidence>
<proteinExistence type="inferred from homology"/>
<keyword evidence="4" id="KW-0067">ATP-binding</keyword>
<dbReference type="SMART" id="SM00382">
    <property type="entry name" value="AAA"/>
    <property type="match status" value="1"/>
</dbReference>
<accession>A0A087G7Z8</accession>
<dbReference type="InterPro" id="IPR003593">
    <property type="entry name" value="AAA+_ATPase"/>
</dbReference>
<evidence type="ECO:0000256" key="6">
    <source>
        <dbReference type="ARBA" id="ARBA00049360"/>
    </source>
</evidence>
<dbReference type="SUPFAM" id="SSF52540">
    <property type="entry name" value="P-loop containing nucleoside triphosphate hydrolases"/>
    <property type="match status" value="1"/>
</dbReference>
<evidence type="ECO:0000256" key="2">
    <source>
        <dbReference type="ARBA" id="ARBA00007448"/>
    </source>
</evidence>
<feature type="domain" description="AAA+ ATPase" evidence="7">
    <location>
        <begin position="217"/>
        <end position="353"/>
    </location>
</feature>
<dbReference type="AlphaFoldDB" id="A0A087G7Z8"/>
<dbReference type="Pfam" id="PF14363">
    <property type="entry name" value="AAA_assoc"/>
    <property type="match status" value="1"/>
</dbReference>
<evidence type="ECO:0000256" key="5">
    <source>
        <dbReference type="ARBA" id="ARBA00022842"/>
    </source>
</evidence>
<dbReference type="Pfam" id="PF00004">
    <property type="entry name" value="AAA"/>
    <property type="match status" value="1"/>
</dbReference>
<evidence type="ECO:0000313" key="8">
    <source>
        <dbReference type="EMBL" id="KFK26000.1"/>
    </source>
</evidence>
<dbReference type="InterPro" id="IPR003959">
    <property type="entry name" value="ATPase_AAA_core"/>
</dbReference>
<dbReference type="InterPro" id="IPR050747">
    <property type="entry name" value="Mitochondrial_chaperone_BCS1"/>
</dbReference>
<reference evidence="9" key="1">
    <citation type="journal article" date="2015" name="Nat. Plants">
        <title>Genome expansion of Arabis alpina linked with retrotransposition and reduced symmetric DNA methylation.</title>
        <authorList>
            <person name="Willing E.M."/>
            <person name="Rawat V."/>
            <person name="Mandakova T."/>
            <person name="Maumus F."/>
            <person name="James G.V."/>
            <person name="Nordstroem K.J."/>
            <person name="Becker C."/>
            <person name="Warthmann N."/>
            <person name="Chica C."/>
            <person name="Szarzynska B."/>
            <person name="Zytnicki M."/>
            <person name="Albani M.C."/>
            <person name="Kiefer C."/>
            <person name="Bergonzi S."/>
            <person name="Castaings L."/>
            <person name="Mateos J.L."/>
            <person name="Berns M.C."/>
            <person name="Bujdoso N."/>
            <person name="Piofczyk T."/>
            <person name="de Lorenzo L."/>
            <person name="Barrero-Sicilia C."/>
            <person name="Mateos I."/>
            <person name="Piednoel M."/>
            <person name="Hagmann J."/>
            <person name="Chen-Min-Tao R."/>
            <person name="Iglesias-Fernandez R."/>
            <person name="Schuster S.C."/>
            <person name="Alonso-Blanco C."/>
            <person name="Roudier F."/>
            <person name="Carbonero P."/>
            <person name="Paz-Ares J."/>
            <person name="Davis S.J."/>
            <person name="Pecinka A."/>
            <person name="Quesneville H."/>
            <person name="Colot V."/>
            <person name="Lysak M.A."/>
            <person name="Weigel D."/>
            <person name="Coupland G."/>
            <person name="Schneeberger K."/>
        </authorList>
    </citation>
    <scope>NUCLEOTIDE SEQUENCE [LARGE SCALE GENOMIC DNA]</scope>
    <source>
        <strain evidence="9">cv. Pajares</strain>
    </source>
</reference>
<evidence type="ECO:0000259" key="7">
    <source>
        <dbReference type="SMART" id="SM00382"/>
    </source>
</evidence>
<dbReference type="Gramene" id="KFK26000">
    <property type="protein sequence ID" value="KFK26000"/>
    <property type="gene ID" value="AALP_AA8G189900"/>
</dbReference>
<name>A0A087G7Z8_ARAAL</name>
<evidence type="ECO:0000256" key="3">
    <source>
        <dbReference type="ARBA" id="ARBA00022801"/>
    </source>
</evidence>
<dbReference type="Gene3D" id="3.40.50.300">
    <property type="entry name" value="P-loop containing nucleotide triphosphate hydrolases"/>
    <property type="match status" value="1"/>
</dbReference>
<dbReference type="Gene3D" id="6.10.280.40">
    <property type="match status" value="1"/>
</dbReference>
<comment type="cofactor">
    <cofactor evidence="1">
        <name>Mg(2+)</name>
        <dbReference type="ChEBI" id="CHEBI:18420"/>
    </cofactor>
</comment>
<dbReference type="GO" id="GO:0005524">
    <property type="term" value="F:ATP binding"/>
    <property type="evidence" value="ECO:0007669"/>
    <property type="project" value="UniProtKB-KW"/>
</dbReference>
<comment type="catalytic activity">
    <reaction evidence="6">
        <text>ATP + H2O = ADP + phosphate + H(+)</text>
        <dbReference type="Rhea" id="RHEA:13065"/>
        <dbReference type="ChEBI" id="CHEBI:15377"/>
        <dbReference type="ChEBI" id="CHEBI:15378"/>
        <dbReference type="ChEBI" id="CHEBI:30616"/>
        <dbReference type="ChEBI" id="CHEBI:43474"/>
        <dbReference type="ChEBI" id="CHEBI:456216"/>
    </reaction>
</comment>
<dbReference type="Pfam" id="PF25568">
    <property type="entry name" value="AAA_lid_At3g28540"/>
    <property type="match status" value="1"/>
</dbReference>